<keyword evidence="3" id="KW-0813">Transport</keyword>
<evidence type="ECO:0000256" key="6">
    <source>
        <dbReference type="ARBA" id="ARBA00022842"/>
    </source>
</evidence>
<dbReference type="InterPro" id="IPR045861">
    <property type="entry name" value="CorA_cytoplasmic_dom"/>
</dbReference>
<dbReference type="RefSeq" id="WP_023523721.1">
    <property type="nucleotide sequence ID" value="NC_022876.1"/>
</dbReference>
<sequence>MKCLHTSKWNWYHARSSELEQLSVTFSSDILSYFSKFVEEIHSPCENRVFVQMIPPSQPCVYGSLLYEQNQEDATIQKSLHYFVTNEILITVEQEKEEDLPAIIHACSLRITDCKCSAEGFCTLLSAYMSHYLQEVDCFEKHFRSILWNFYHHNNISVLENIYHIRHELFMSTHAFRLIQEVLQSVEEAWLENVTQTSRYQQTHIKLQRGLLLTKEYQQELDTMIHLQEVVSSHRGNEIMKALTVLTAVSTPLTALGALWGMNFKHMPELEWQYGYVLALLAIILTTGGMYFYMRFKEWTGDLLRVKKKKSFFKSD</sequence>
<comment type="catalytic activity">
    <reaction evidence="10">
        <text>Mg(2+)(in) = Mg(2+)(out)</text>
        <dbReference type="Rhea" id="RHEA:29827"/>
        <dbReference type="ChEBI" id="CHEBI:18420"/>
    </reaction>
</comment>
<dbReference type="EMBL" id="CP005938">
    <property type="protein sequence ID" value="AHA75474.1"/>
    <property type="molecule type" value="Genomic_DNA"/>
</dbReference>
<evidence type="ECO:0000256" key="12">
    <source>
        <dbReference type="SAM" id="Phobius"/>
    </source>
</evidence>
<evidence type="ECO:0000256" key="5">
    <source>
        <dbReference type="ARBA" id="ARBA00022692"/>
    </source>
</evidence>
<reference evidence="13 14" key="1">
    <citation type="submission" date="2013-05" db="EMBL/GenBank/DDBJ databases">
        <title>Complete genome sequence of Bacillus thuringiensis YBT-1518, a typical strain with high toxicity to nematode.</title>
        <authorList>
            <person name="Wang P."/>
            <person name="Zhang C."/>
            <person name="Guo M."/>
            <person name="Guo S."/>
            <person name="Zhu Y."/>
            <person name="Zheng J."/>
            <person name="Zhu L."/>
            <person name="Ruan L."/>
            <person name="Peng D."/>
            <person name="Sun M."/>
        </authorList>
    </citation>
    <scope>NUCLEOTIDE SEQUENCE [LARGE SCALE GENOMIC DNA]</scope>
    <source>
        <strain evidence="13 14">YBT-1518</strain>
        <plasmid evidence="13 14">pBMB0231</plasmid>
    </source>
</reference>
<dbReference type="PANTHER" id="PTHR46494">
    <property type="entry name" value="CORA FAMILY METAL ION TRANSPORTER (EUROFUNG)"/>
    <property type="match status" value="1"/>
</dbReference>
<evidence type="ECO:0000256" key="3">
    <source>
        <dbReference type="ARBA" id="ARBA00022448"/>
    </source>
</evidence>
<keyword evidence="4" id="KW-1003">Cell membrane</keyword>
<evidence type="ECO:0000313" key="13">
    <source>
        <dbReference type="EMBL" id="AHA75474.1"/>
    </source>
</evidence>
<evidence type="ECO:0000256" key="1">
    <source>
        <dbReference type="ARBA" id="ARBA00004651"/>
    </source>
</evidence>
<organism evidence="13 14">
    <name type="scientific">Bacillus thuringiensis YBT-1518</name>
    <dbReference type="NCBI Taxonomy" id="529122"/>
    <lineage>
        <taxon>Bacteria</taxon>
        <taxon>Bacillati</taxon>
        <taxon>Bacillota</taxon>
        <taxon>Bacilli</taxon>
        <taxon>Bacillales</taxon>
        <taxon>Bacillaceae</taxon>
        <taxon>Bacillus</taxon>
        <taxon>Bacillus cereus group</taxon>
    </lineage>
</organism>
<keyword evidence="13" id="KW-0614">Plasmid</keyword>
<dbReference type="KEGG" id="bthu:YBT1518_33946"/>
<keyword evidence="7 12" id="KW-1133">Transmembrane helix</keyword>
<dbReference type="SUPFAM" id="SSF144083">
    <property type="entry name" value="Magnesium transport protein CorA, transmembrane region"/>
    <property type="match status" value="1"/>
</dbReference>
<evidence type="ECO:0000313" key="14">
    <source>
        <dbReference type="Proteomes" id="UP000018566"/>
    </source>
</evidence>
<dbReference type="AlphaFoldDB" id="A0A9W3PJH0"/>
<comment type="subcellular location">
    <subcellularLocation>
        <location evidence="1">Cell membrane</location>
        <topology evidence="1">Multi-pass membrane protein</topology>
    </subcellularLocation>
</comment>
<dbReference type="GO" id="GO:0050897">
    <property type="term" value="F:cobalt ion binding"/>
    <property type="evidence" value="ECO:0007669"/>
    <property type="project" value="TreeGrafter"/>
</dbReference>
<dbReference type="Gene3D" id="1.20.58.340">
    <property type="entry name" value="Magnesium transport protein CorA, transmembrane region"/>
    <property type="match status" value="1"/>
</dbReference>
<dbReference type="GO" id="GO:0015095">
    <property type="term" value="F:magnesium ion transmembrane transporter activity"/>
    <property type="evidence" value="ECO:0007669"/>
    <property type="project" value="TreeGrafter"/>
</dbReference>
<evidence type="ECO:0000256" key="11">
    <source>
        <dbReference type="ARBA" id="ARBA00045497"/>
    </source>
</evidence>
<keyword evidence="5 12" id="KW-0812">Transmembrane</keyword>
<protein>
    <submittedName>
        <fullName evidence="13">Mg2 transporter protein CorA family protein</fullName>
    </submittedName>
</protein>
<dbReference type="FunFam" id="1.20.58.340:FF:000004">
    <property type="entry name" value="Magnesium transport protein CorA"/>
    <property type="match status" value="1"/>
</dbReference>
<dbReference type="SUPFAM" id="SSF143865">
    <property type="entry name" value="CorA soluble domain-like"/>
    <property type="match status" value="1"/>
</dbReference>
<keyword evidence="9 12" id="KW-0472">Membrane</keyword>
<evidence type="ECO:0000256" key="10">
    <source>
        <dbReference type="ARBA" id="ARBA00034269"/>
    </source>
</evidence>
<evidence type="ECO:0000256" key="8">
    <source>
        <dbReference type="ARBA" id="ARBA00023065"/>
    </source>
</evidence>
<dbReference type="GO" id="GO:0005886">
    <property type="term" value="C:plasma membrane"/>
    <property type="evidence" value="ECO:0007669"/>
    <property type="project" value="UniProtKB-SubCell"/>
</dbReference>
<dbReference type="InterPro" id="IPR002523">
    <property type="entry name" value="MgTranspt_CorA/ZnTranspt_ZntB"/>
</dbReference>
<accession>A0A9W3PJH0</accession>
<keyword evidence="8" id="KW-0406">Ion transport</keyword>
<dbReference type="InterPro" id="IPR045863">
    <property type="entry name" value="CorA_TM1_TM2"/>
</dbReference>
<evidence type="ECO:0000256" key="7">
    <source>
        <dbReference type="ARBA" id="ARBA00022989"/>
    </source>
</evidence>
<dbReference type="PANTHER" id="PTHR46494:SF2">
    <property type="entry name" value="MAGNESIUM TRANSPORT PROTEIN CORA"/>
    <property type="match status" value="1"/>
</dbReference>
<dbReference type="GO" id="GO:0015087">
    <property type="term" value="F:cobalt ion transmembrane transporter activity"/>
    <property type="evidence" value="ECO:0007669"/>
    <property type="project" value="TreeGrafter"/>
</dbReference>
<evidence type="ECO:0000256" key="4">
    <source>
        <dbReference type="ARBA" id="ARBA00022475"/>
    </source>
</evidence>
<gene>
    <name evidence="13" type="ORF">YBT1518_33946</name>
</gene>
<feature type="transmembrane region" description="Helical" evidence="12">
    <location>
        <begin position="242"/>
        <end position="262"/>
    </location>
</feature>
<comment type="similarity">
    <text evidence="2">Belongs to the CorA metal ion transporter (MIT) (TC 1.A.35) family.</text>
</comment>
<evidence type="ECO:0000256" key="9">
    <source>
        <dbReference type="ARBA" id="ARBA00023136"/>
    </source>
</evidence>
<dbReference type="Proteomes" id="UP000018566">
    <property type="component" value="Plasmid pBMB0231"/>
</dbReference>
<dbReference type="GO" id="GO:0000287">
    <property type="term" value="F:magnesium ion binding"/>
    <property type="evidence" value="ECO:0007669"/>
    <property type="project" value="TreeGrafter"/>
</dbReference>
<evidence type="ECO:0000256" key="2">
    <source>
        <dbReference type="ARBA" id="ARBA00009765"/>
    </source>
</evidence>
<dbReference type="CDD" id="cd12821">
    <property type="entry name" value="EcCorA_ZntB-like"/>
    <property type="match status" value="1"/>
</dbReference>
<geneLocation type="plasmid" evidence="13 14">
    <name>pBMB0231</name>
</geneLocation>
<feature type="transmembrane region" description="Helical" evidence="12">
    <location>
        <begin position="274"/>
        <end position="294"/>
    </location>
</feature>
<proteinExistence type="inferred from homology"/>
<comment type="function">
    <text evidence="11">Mediates influx of magnesium ions. Alternates between open and closed states. Activated by low cytoplasmic Mg(2+) levels. Inactive when cytoplasmic Mg(2+) levels are high.</text>
</comment>
<keyword evidence="6" id="KW-0460">Magnesium</keyword>
<dbReference type="Pfam" id="PF01544">
    <property type="entry name" value="CorA"/>
    <property type="match status" value="1"/>
</dbReference>
<name>A0A9W3PJH0_BACTU</name>